<dbReference type="InterPro" id="IPR036186">
    <property type="entry name" value="Serpin_sf"/>
</dbReference>
<evidence type="ECO:0000259" key="3">
    <source>
        <dbReference type="SMART" id="SM00093"/>
    </source>
</evidence>
<dbReference type="GO" id="GO:0005615">
    <property type="term" value="C:extracellular space"/>
    <property type="evidence" value="ECO:0007669"/>
    <property type="project" value="InterPro"/>
</dbReference>
<dbReference type="InterPro" id="IPR042178">
    <property type="entry name" value="Serpin_sf_1"/>
</dbReference>
<feature type="domain" description="Serpin" evidence="3">
    <location>
        <begin position="91"/>
        <end position="477"/>
    </location>
</feature>
<dbReference type="InterPro" id="IPR000215">
    <property type="entry name" value="Serpin_fam"/>
</dbReference>
<feature type="compositionally biased region" description="Basic and acidic residues" evidence="2">
    <location>
        <begin position="55"/>
        <end position="65"/>
    </location>
</feature>
<evidence type="ECO:0000256" key="2">
    <source>
        <dbReference type="SAM" id="MobiDB-lite"/>
    </source>
</evidence>
<feature type="region of interest" description="Disordered" evidence="2">
    <location>
        <begin position="154"/>
        <end position="186"/>
    </location>
</feature>
<dbReference type="InterPro" id="IPR042185">
    <property type="entry name" value="Serpin_sf_2"/>
</dbReference>
<dbReference type="SMART" id="SM00093">
    <property type="entry name" value="SERPIN"/>
    <property type="match status" value="1"/>
</dbReference>
<dbReference type="Gene3D" id="3.30.497.10">
    <property type="entry name" value="Antithrombin, subunit I, domain 2"/>
    <property type="match status" value="1"/>
</dbReference>
<dbReference type="InterPro" id="IPR023796">
    <property type="entry name" value="Serpin_dom"/>
</dbReference>
<sequence>MMPDRRSLLALTGALLAGVAGCTSDGNGSSDDTDGDGDADPDGTDSGDADGDDGSFDREAPDFPRIDPVTDPDIEVDALAQQVRGNVAFSLEALAELRADEPDNNLFFSPYSISVALAMTYAGARGETAEEMADALRYDLEGEELHAAFGALEDEFERRNEDGAEVETPEWTDDGEDDDDEDEDDLGFQLSSANAVWAEQTYPFDDDYLDLLEAYYGAGEHVVDFRDSPEQARQEINEWVESRTNDRIEDLLPEGSIDQATRMVLTNAVYFLAAWEYEFDQAGTEPKPFTSLDGTESEVQMMSQVEEFRYAEVDGHQLVELPYANGETSMIVVCPAEGEFEAFEESFSVDRLAIMLEETRRPEVDLELPKFGIESSFSLVDVMQELGMEQAFVGSADFTGMVDGDDELLAIDDILHESFVEVDEDGTEAAAATAVVVEDTAESQTERVEMTVDRPFLFYVRDRPTETPLFVGRVVDGETLEAE</sequence>
<comment type="similarity">
    <text evidence="1">Belongs to the serpin family.</text>
</comment>
<dbReference type="Gene3D" id="2.30.39.10">
    <property type="entry name" value="Alpha-1-antitrypsin, domain 1"/>
    <property type="match status" value="1"/>
</dbReference>
<feature type="compositionally biased region" description="Acidic residues" evidence="2">
    <location>
        <begin position="163"/>
        <end position="186"/>
    </location>
</feature>
<dbReference type="PROSITE" id="PS00284">
    <property type="entry name" value="SERPIN"/>
    <property type="match status" value="1"/>
</dbReference>
<dbReference type="RefSeq" id="WP_149079767.1">
    <property type="nucleotide sequence ID" value="NZ_VTAW01000001.1"/>
</dbReference>
<dbReference type="PROSITE" id="PS51257">
    <property type="entry name" value="PROKAR_LIPOPROTEIN"/>
    <property type="match status" value="1"/>
</dbReference>
<accession>A0A5D5AVM6</accession>
<feature type="region of interest" description="Disordered" evidence="2">
    <location>
        <begin position="21"/>
        <end position="71"/>
    </location>
</feature>
<dbReference type="InterPro" id="IPR023795">
    <property type="entry name" value="Serpin_CS"/>
</dbReference>
<dbReference type="GO" id="GO:0004867">
    <property type="term" value="F:serine-type endopeptidase inhibitor activity"/>
    <property type="evidence" value="ECO:0007669"/>
    <property type="project" value="InterPro"/>
</dbReference>
<evidence type="ECO:0000313" key="4">
    <source>
        <dbReference type="EMBL" id="TYT63962.1"/>
    </source>
</evidence>
<comment type="caution">
    <text evidence="4">The sequence shown here is derived from an EMBL/GenBank/DDBJ whole genome shotgun (WGS) entry which is preliminary data.</text>
</comment>
<dbReference type="PANTHER" id="PTHR11461:SF211">
    <property type="entry name" value="GH10112P-RELATED"/>
    <property type="match status" value="1"/>
</dbReference>
<feature type="compositionally biased region" description="Low complexity" evidence="2">
    <location>
        <begin position="21"/>
        <end position="30"/>
    </location>
</feature>
<dbReference type="AlphaFoldDB" id="A0A5D5AVM6"/>
<organism evidence="4 5">
    <name type="scientific">Natrialba swarupiae</name>
    <dbReference type="NCBI Taxonomy" id="2448032"/>
    <lineage>
        <taxon>Archaea</taxon>
        <taxon>Methanobacteriati</taxon>
        <taxon>Methanobacteriota</taxon>
        <taxon>Stenosarchaea group</taxon>
        <taxon>Halobacteria</taxon>
        <taxon>Halobacteriales</taxon>
        <taxon>Natrialbaceae</taxon>
        <taxon>Natrialba</taxon>
    </lineage>
</organism>
<keyword evidence="5" id="KW-1185">Reference proteome</keyword>
<dbReference type="SUPFAM" id="SSF56574">
    <property type="entry name" value="Serpins"/>
    <property type="match status" value="1"/>
</dbReference>
<protein>
    <submittedName>
        <fullName evidence="4">Serpin family protein</fullName>
    </submittedName>
</protein>
<feature type="compositionally biased region" description="Acidic residues" evidence="2">
    <location>
        <begin position="31"/>
        <end position="54"/>
    </location>
</feature>
<name>A0A5D5AVM6_9EURY</name>
<proteinExistence type="inferred from homology"/>
<gene>
    <name evidence="4" type="ORF">FYC77_01790</name>
</gene>
<dbReference type="PANTHER" id="PTHR11461">
    <property type="entry name" value="SERINE PROTEASE INHIBITOR, SERPIN"/>
    <property type="match status" value="1"/>
</dbReference>
<dbReference type="Pfam" id="PF00079">
    <property type="entry name" value="Serpin"/>
    <property type="match status" value="1"/>
</dbReference>
<dbReference type="Proteomes" id="UP000324104">
    <property type="component" value="Unassembled WGS sequence"/>
</dbReference>
<dbReference type="CDD" id="cd19590">
    <property type="entry name" value="serpin_thermopin-like"/>
    <property type="match status" value="1"/>
</dbReference>
<evidence type="ECO:0000313" key="5">
    <source>
        <dbReference type="Proteomes" id="UP000324104"/>
    </source>
</evidence>
<evidence type="ECO:0000256" key="1">
    <source>
        <dbReference type="RuleBase" id="RU000411"/>
    </source>
</evidence>
<dbReference type="EMBL" id="VTAW01000001">
    <property type="protein sequence ID" value="TYT63962.1"/>
    <property type="molecule type" value="Genomic_DNA"/>
</dbReference>
<reference evidence="4 5" key="1">
    <citation type="submission" date="2019-08" db="EMBL/GenBank/DDBJ databases">
        <title>Archaea genome.</title>
        <authorList>
            <person name="Kajale S."/>
            <person name="Shouche Y."/>
            <person name="Deshpande N."/>
            <person name="Sharma A."/>
        </authorList>
    </citation>
    <scope>NUCLEOTIDE SEQUENCE [LARGE SCALE GENOMIC DNA]</scope>
    <source>
        <strain evidence="4 5">ESP3B_9</strain>
    </source>
</reference>